<protein>
    <submittedName>
        <fullName evidence="2">Uncharacterized protein</fullName>
    </submittedName>
</protein>
<evidence type="ECO:0000313" key="2">
    <source>
        <dbReference type="EMBL" id="KAG0146727.1"/>
    </source>
</evidence>
<organism evidence="2 3">
    <name type="scientific">Cronartium quercuum f. sp. fusiforme G11</name>
    <dbReference type="NCBI Taxonomy" id="708437"/>
    <lineage>
        <taxon>Eukaryota</taxon>
        <taxon>Fungi</taxon>
        <taxon>Dikarya</taxon>
        <taxon>Basidiomycota</taxon>
        <taxon>Pucciniomycotina</taxon>
        <taxon>Pucciniomycetes</taxon>
        <taxon>Pucciniales</taxon>
        <taxon>Coleosporiaceae</taxon>
        <taxon>Cronartium</taxon>
    </lineage>
</organism>
<comment type="caution">
    <text evidence="2">The sequence shown here is derived from an EMBL/GenBank/DDBJ whole genome shotgun (WGS) entry which is preliminary data.</text>
</comment>
<evidence type="ECO:0000256" key="1">
    <source>
        <dbReference type="SAM" id="MobiDB-lite"/>
    </source>
</evidence>
<feature type="region of interest" description="Disordered" evidence="1">
    <location>
        <begin position="1"/>
        <end position="51"/>
    </location>
</feature>
<sequence length="72" mass="8135">MPPLNLLDPHPCRPQQLDSAMDAMDARTERRSWAEEMEARDLTLPSSSSEDDLMDAWMEATRQKNADGSLAM</sequence>
<proteinExistence type="predicted"/>
<keyword evidence="3" id="KW-1185">Reference proteome</keyword>
<name>A0A9P6NJG3_9BASI</name>
<dbReference type="AlphaFoldDB" id="A0A9P6NJG3"/>
<dbReference type="Proteomes" id="UP000886653">
    <property type="component" value="Unassembled WGS sequence"/>
</dbReference>
<evidence type="ECO:0000313" key="3">
    <source>
        <dbReference type="Proteomes" id="UP000886653"/>
    </source>
</evidence>
<reference evidence="2" key="1">
    <citation type="submission" date="2013-11" db="EMBL/GenBank/DDBJ databases">
        <title>Genome sequence of the fusiform rust pathogen reveals effectors for host alternation and coevolution with pine.</title>
        <authorList>
            <consortium name="DOE Joint Genome Institute"/>
            <person name="Smith K."/>
            <person name="Pendleton A."/>
            <person name="Kubisiak T."/>
            <person name="Anderson C."/>
            <person name="Salamov A."/>
            <person name="Aerts A."/>
            <person name="Riley R."/>
            <person name="Clum A."/>
            <person name="Lindquist E."/>
            <person name="Ence D."/>
            <person name="Campbell M."/>
            <person name="Kronenberg Z."/>
            <person name="Feau N."/>
            <person name="Dhillon B."/>
            <person name="Hamelin R."/>
            <person name="Burleigh J."/>
            <person name="Smith J."/>
            <person name="Yandell M."/>
            <person name="Nelson C."/>
            <person name="Grigoriev I."/>
            <person name="Davis J."/>
        </authorList>
    </citation>
    <scope>NUCLEOTIDE SEQUENCE</scope>
    <source>
        <strain evidence="2">G11</strain>
    </source>
</reference>
<gene>
    <name evidence="2" type="ORF">CROQUDRAFT_92396</name>
</gene>
<feature type="compositionally biased region" description="Basic and acidic residues" evidence="1">
    <location>
        <begin position="24"/>
        <end position="41"/>
    </location>
</feature>
<dbReference type="EMBL" id="MU167257">
    <property type="protein sequence ID" value="KAG0146727.1"/>
    <property type="molecule type" value="Genomic_DNA"/>
</dbReference>
<accession>A0A9P6NJG3</accession>